<dbReference type="AlphaFoldDB" id="A0A562RZ01"/>
<keyword evidence="2" id="KW-1185">Reference proteome</keyword>
<protein>
    <submittedName>
        <fullName evidence="1">Uncharacterized protein</fullName>
    </submittedName>
</protein>
<name>A0A562RZ01_9BACT</name>
<sequence length="103" mass="11557">MLENVLQSISIGWDESVEETLRKPSQTHKFLEIHPLPDFEVEACNEALLSEISENFFLKTLEAPPNTPRSIFKRSIPSRKSPAPHMIPDFSGIFAGGCHHANT</sequence>
<dbReference type="RefSeq" id="WP_144682901.1">
    <property type="nucleotide sequence ID" value="NZ_VLLC01000005.1"/>
</dbReference>
<reference evidence="1 2" key="1">
    <citation type="submission" date="2019-07" db="EMBL/GenBank/DDBJ databases">
        <title>Genome sequencing of 100 strains of the haloalkaliphilic chemolithoautotrophic sulfur-oxidizing bacterium Thioalkalivibrio.</title>
        <authorList>
            <person name="Muyzer G."/>
        </authorList>
    </citation>
    <scope>NUCLEOTIDE SEQUENCE [LARGE SCALE GENOMIC DNA]</scope>
    <source>
        <strain evidence="1 2">ASO4-4</strain>
    </source>
</reference>
<proteinExistence type="predicted"/>
<gene>
    <name evidence="1" type="ORF">LZ24_00972</name>
</gene>
<dbReference type="Proteomes" id="UP000318307">
    <property type="component" value="Unassembled WGS sequence"/>
</dbReference>
<evidence type="ECO:0000313" key="1">
    <source>
        <dbReference type="EMBL" id="TWI74369.1"/>
    </source>
</evidence>
<comment type="caution">
    <text evidence="1">The sequence shown here is derived from an EMBL/GenBank/DDBJ whole genome shotgun (WGS) entry which is preliminary data.</text>
</comment>
<accession>A0A562RZ01</accession>
<dbReference type="EMBL" id="VLLC01000005">
    <property type="protein sequence ID" value="TWI74369.1"/>
    <property type="molecule type" value="Genomic_DNA"/>
</dbReference>
<organism evidence="1 2">
    <name type="scientific">Desulfobotulus alkaliphilus</name>
    <dbReference type="NCBI Taxonomy" id="622671"/>
    <lineage>
        <taxon>Bacteria</taxon>
        <taxon>Pseudomonadati</taxon>
        <taxon>Thermodesulfobacteriota</taxon>
        <taxon>Desulfobacteria</taxon>
        <taxon>Desulfobacterales</taxon>
        <taxon>Desulfobacteraceae</taxon>
        <taxon>Desulfobotulus</taxon>
    </lineage>
</organism>
<evidence type="ECO:0000313" key="2">
    <source>
        <dbReference type="Proteomes" id="UP000318307"/>
    </source>
</evidence>